<organism evidence="2 3">
    <name type="scientific">Kitasatospora herbaricolor</name>
    <dbReference type="NCBI Taxonomy" id="68217"/>
    <lineage>
        <taxon>Bacteria</taxon>
        <taxon>Bacillati</taxon>
        <taxon>Actinomycetota</taxon>
        <taxon>Actinomycetes</taxon>
        <taxon>Kitasatosporales</taxon>
        <taxon>Streptomycetaceae</taxon>
        <taxon>Kitasatospora</taxon>
    </lineage>
</organism>
<evidence type="ECO:0000259" key="1">
    <source>
        <dbReference type="Pfam" id="PF00550"/>
    </source>
</evidence>
<proteinExistence type="predicted"/>
<sequence>MPAAPGRDEVVAMLAGFGDRAPEEVPEGIDSMELAWLAHQIEQRYDRRLDDDTLARLSTVSDVVDLLAGLGELRPDPA</sequence>
<evidence type="ECO:0000313" key="3">
    <source>
        <dbReference type="Proteomes" id="UP001432014"/>
    </source>
</evidence>
<dbReference type="InterPro" id="IPR036736">
    <property type="entry name" value="ACP-like_sf"/>
</dbReference>
<reference evidence="2 3" key="1">
    <citation type="submission" date="2022-10" db="EMBL/GenBank/DDBJ databases">
        <title>The complete genomes of actinobacterial strains from the NBC collection.</title>
        <authorList>
            <person name="Joergensen T.S."/>
            <person name="Alvarez Arevalo M."/>
            <person name="Sterndorff E.B."/>
            <person name="Faurdal D."/>
            <person name="Vuksanovic O."/>
            <person name="Mourched A.-S."/>
            <person name="Charusanti P."/>
            <person name="Shaw S."/>
            <person name="Blin K."/>
            <person name="Weber T."/>
        </authorList>
    </citation>
    <scope>NUCLEOTIDE SEQUENCE [LARGE SCALE GENOMIC DNA]</scope>
    <source>
        <strain evidence="2 3">NBC_01247</strain>
    </source>
</reference>
<dbReference type="InterPro" id="IPR009081">
    <property type="entry name" value="PP-bd_ACP"/>
</dbReference>
<feature type="domain" description="Carrier" evidence="1">
    <location>
        <begin position="28"/>
        <end position="67"/>
    </location>
</feature>
<dbReference type="SUPFAM" id="SSF47336">
    <property type="entry name" value="ACP-like"/>
    <property type="match status" value="1"/>
</dbReference>
<keyword evidence="3" id="KW-1185">Reference proteome</keyword>
<dbReference type="RefSeq" id="WP_329493066.1">
    <property type="nucleotide sequence ID" value="NZ_CP108460.1"/>
</dbReference>
<dbReference type="Pfam" id="PF00550">
    <property type="entry name" value="PP-binding"/>
    <property type="match status" value="1"/>
</dbReference>
<name>A0ABZ1WIR4_9ACTN</name>
<dbReference type="Proteomes" id="UP001432014">
    <property type="component" value="Chromosome"/>
</dbReference>
<gene>
    <name evidence="2" type="ORF">OG469_38295</name>
</gene>
<dbReference type="Gene3D" id="1.10.1200.10">
    <property type="entry name" value="ACP-like"/>
    <property type="match status" value="1"/>
</dbReference>
<protein>
    <submittedName>
        <fullName evidence="2">Acyl carrier protein</fullName>
    </submittedName>
</protein>
<evidence type="ECO:0000313" key="2">
    <source>
        <dbReference type="EMBL" id="WUS60830.1"/>
    </source>
</evidence>
<accession>A0ABZ1WIR4</accession>
<dbReference type="EMBL" id="CP108482">
    <property type="protein sequence ID" value="WUS60830.1"/>
    <property type="molecule type" value="Genomic_DNA"/>
</dbReference>